<evidence type="ECO:0000256" key="3">
    <source>
        <dbReference type="ARBA" id="ARBA00012663"/>
    </source>
</evidence>
<sequence length="851" mass="95707">MFMNKNWILKAIGLVAVCCVLLAHTAPAQQGFNPMLLKIKWELVQNQYQAKPQFLAALVVTNGSQEIMPVSGWKLYFNLRYHSPNLTALSKELTIKNVNGELFYLQPTLDFTPLKSGESVRLEFTGARRVANYQDAPSGFFWVNDATPQTAISANQVVVQPFIQSAQSTAEQARALFNENQVVQDIPIARLPKILPTPVSYRETNGIFTLDSRTTLVADESFQAEANYLSEEIKKLLGKPLPRAKTEPADKVIVLKKINLPKEAYELQVTPKRITISATDGTGIFYGIQSLKAILPTSVWANKQVALSVPTVSVSDAPRFAVRAFMLDVGRNFQPKQAILKLLEVMALYKLNVFHFHLTDDEGWRLAIPDLPELTQVGSQRGYPFSNNERLQPSYGSGAVAGRLMGSGFYSRADFIEILRYATQRHIRVVPEIESPGHARAAIKAMEARYTAYMGKNQPEEAERYRLTESNDQSQYRSAQYFTDNVMNAALPSTYRFIEKVIDEVQRMYTEAGAPLSMMHMGGDEVPHGAWEKSPAVIAQLQQDTSVKTAKGLSQFFFSRVKTMLKARGLMLTGWEELVVHEPAPDSARRVDVISDFIKDQVQLDAWWNMYGNEDIPYRMANAGYPTVLACFDHFYFDLAHKPGFAEPGDAWIGYLDIDKLFQFIPYDYYRNNRTDVVGNAWPSGHFDRKEHLTQVGKQHIAGLKGALWSENITADSLLNYMLLPRLLALAERAWAADPDWAKEPDSTRAKKVYDQAWSVFVNTLGKRELPKLDFYNGGYSYRIPAAGAMLIDGKIELNSQLPGLPIHYTTDGSEPSLKSPVYQSPISAKGRIRWRVLNQKGRGGQVMQLN</sequence>
<evidence type="ECO:0000313" key="11">
    <source>
        <dbReference type="EMBL" id="MVM35212.1"/>
    </source>
</evidence>
<dbReference type="Gene3D" id="2.60.40.10">
    <property type="entry name" value="Immunoglobulins"/>
    <property type="match status" value="1"/>
</dbReference>
<dbReference type="GO" id="GO:0016020">
    <property type="term" value="C:membrane"/>
    <property type="evidence" value="ECO:0007669"/>
    <property type="project" value="TreeGrafter"/>
</dbReference>
<dbReference type="InterPro" id="IPR004866">
    <property type="entry name" value="CHB/HEX_N_dom"/>
</dbReference>
<keyword evidence="12" id="KW-1185">Reference proteome</keyword>
<comment type="similarity">
    <text evidence="2">Belongs to the glycosyl hydrolase 20 family.</text>
</comment>
<dbReference type="InterPro" id="IPR015883">
    <property type="entry name" value="Glyco_hydro_20_cat"/>
</dbReference>
<organism evidence="11 12">
    <name type="scientific">Spirosoma arboris</name>
    <dbReference type="NCBI Taxonomy" id="2682092"/>
    <lineage>
        <taxon>Bacteria</taxon>
        <taxon>Pseudomonadati</taxon>
        <taxon>Bacteroidota</taxon>
        <taxon>Cytophagia</taxon>
        <taxon>Cytophagales</taxon>
        <taxon>Cytophagaceae</taxon>
        <taxon>Spirosoma</taxon>
    </lineage>
</organism>
<keyword evidence="4 11" id="KW-0378">Hydrolase</keyword>
<dbReference type="PANTHER" id="PTHR22600">
    <property type="entry name" value="BETA-HEXOSAMINIDASE"/>
    <property type="match status" value="1"/>
</dbReference>
<dbReference type="AlphaFoldDB" id="A0A7K1SN38"/>
<dbReference type="SUPFAM" id="SSF55545">
    <property type="entry name" value="beta-N-acetylhexosaminidase-like domain"/>
    <property type="match status" value="1"/>
</dbReference>
<dbReference type="InterPro" id="IPR017853">
    <property type="entry name" value="GH"/>
</dbReference>
<dbReference type="InterPro" id="IPR013783">
    <property type="entry name" value="Ig-like_fold"/>
</dbReference>
<comment type="caution">
    <text evidence="11">The sequence shown here is derived from an EMBL/GenBank/DDBJ whole genome shotgun (WGS) entry which is preliminary data.</text>
</comment>
<dbReference type="InterPro" id="IPR014756">
    <property type="entry name" value="Ig_E-set"/>
</dbReference>
<evidence type="ECO:0000256" key="5">
    <source>
        <dbReference type="ARBA" id="ARBA00023295"/>
    </source>
</evidence>
<comment type="catalytic activity">
    <reaction evidence="1">
        <text>Hydrolysis of terminal non-reducing N-acetyl-D-hexosamine residues in N-acetyl-beta-D-hexosaminides.</text>
        <dbReference type="EC" id="3.2.1.52"/>
    </reaction>
</comment>
<dbReference type="GO" id="GO:0030247">
    <property type="term" value="F:polysaccharide binding"/>
    <property type="evidence" value="ECO:0007669"/>
    <property type="project" value="InterPro"/>
</dbReference>
<dbReference type="Gene3D" id="3.30.379.10">
    <property type="entry name" value="Chitobiase/beta-hexosaminidase domain 2-like"/>
    <property type="match status" value="1"/>
</dbReference>
<name>A0A7K1SN38_9BACT</name>
<dbReference type="Gene3D" id="3.20.20.80">
    <property type="entry name" value="Glycosidases"/>
    <property type="match status" value="1"/>
</dbReference>
<dbReference type="SUPFAM" id="SSF81296">
    <property type="entry name" value="E set domains"/>
    <property type="match status" value="1"/>
</dbReference>
<dbReference type="EC" id="3.2.1.52" evidence="3"/>
<reference evidence="11 12" key="1">
    <citation type="submission" date="2019-12" db="EMBL/GenBank/DDBJ databases">
        <title>Spirosoma sp. HMF4905 genome sequencing and assembly.</title>
        <authorList>
            <person name="Kang H."/>
            <person name="Cha I."/>
            <person name="Kim H."/>
            <person name="Joh K."/>
        </authorList>
    </citation>
    <scope>NUCLEOTIDE SEQUENCE [LARGE SCALE GENOMIC DNA]</scope>
    <source>
        <strain evidence="11 12">HMF4905</strain>
    </source>
</reference>
<gene>
    <name evidence="11" type="ORF">GO755_34635</name>
</gene>
<evidence type="ECO:0000256" key="8">
    <source>
        <dbReference type="PIRSR" id="PIRSR625705-1"/>
    </source>
</evidence>
<feature type="chain" id="PRO_5029886757" description="beta-N-acetylhexosaminidase" evidence="9">
    <location>
        <begin position="29"/>
        <end position="851"/>
    </location>
</feature>
<dbReference type="InterPro" id="IPR025705">
    <property type="entry name" value="Beta_hexosaminidase_sua/sub"/>
</dbReference>
<evidence type="ECO:0000256" key="7">
    <source>
        <dbReference type="ARBA" id="ARBA00033000"/>
    </source>
</evidence>
<dbReference type="GO" id="GO:0005975">
    <property type="term" value="P:carbohydrate metabolic process"/>
    <property type="evidence" value="ECO:0007669"/>
    <property type="project" value="InterPro"/>
</dbReference>
<dbReference type="Gene3D" id="2.60.40.290">
    <property type="match status" value="1"/>
</dbReference>
<keyword evidence="5" id="KW-0326">Glycosidase</keyword>
<dbReference type="GO" id="GO:0030203">
    <property type="term" value="P:glycosaminoglycan metabolic process"/>
    <property type="evidence" value="ECO:0007669"/>
    <property type="project" value="TreeGrafter"/>
</dbReference>
<dbReference type="SMART" id="SM01081">
    <property type="entry name" value="CHB_HEX"/>
    <property type="match status" value="1"/>
</dbReference>
<dbReference type="SUPFAM" id="SSF51445">
    <property type="entry name" value="(Trans)glycosidases"/>
    <property type="match status" value="1"/>
</dbReference>
<feature type="signal peptide" evidence="9">
    <location>
        <begin position="1"/>
        <end position="28"/>
    </location>
</feature>
<dbReference type="PRINTS" id="PR00738">
    <property type="entry name" value="GLHYDRLASE20"/>
</dbReference>
<dbReference type="InterPro" id="IPR029018">
    <property type="entry name" value="Hex-like_dom2"/>
</dbReference>
<dbReference type="SUPFAM" id="SSF49384">
    <property type="entry name" value="Carbohydrate-binding domain"/>
    <property type="match status" value="1"/>
</dbReference>
<protein>
    <recommendedName>
        <fullName evidence="3">beta-N-acetylhexosaminidase</fullName>
        <ecNumber evidence="3">3.2.1.52</ecNumber>
    </recommendedName>
    <alternativeName>
        <fullName evidence="6">Beta-N-acetylhexosaminidase</fullName>
    </alternativeName>
    <alternativeName>
        <fullName evidence="7">N-acetyl-beta-glucosaminidase</fullName>
    </alternativeName>
</protein>
<dbReference type="Pfam" id="PF00728">
    <property type="entry name" value="Glyco_hydro_20"/>
    <property type="match status" value="1"/>
</dbReference>
<dbReference type="PANTHER" id="PTHR22600:SF57">
    <property type="entry name" value="BETA-N-ACETYLHEXOSAMINIDASE"/>
    <property type="match status" value="1"/>
</dbReference>
<feature type="active site" description="Proton donor" evidence="8">
    <location>
        <position position="525"/>
    </location>
</feature>
<evidence type="ECO:0000256" key="4">
    <source>
        <dbReference type="ARBA" id="ARBA00022801"/>
    </source>
</evidence>
<dbReference type="Pfam" id="PF02838">
    <property type="entry name" value="Glyco_hydro_20b"/>
    <property type="match status" value="1"/>
</dbReference>
<dbReference type="Pfam" id="PF03173">
    <property type="entry name" value="CHB_HEX"/>
    <property type="match status" value="1"/>
</dbReference>
<keyword evidence="9" id="KW-0732">Signal</keyword>
<evidence type="ECO:0000256" key="2">
    <source>
        <dbReference type="ARBA" id="ARBA00006285"/>
    </source>
</evidence>
<proteinExistence type="inferred from homology"/>
<accession>A0A7K1SN38</accession>
<dbReference type="Pfam" id="PF03174">
    <property type="entry name" value="CHB_HEX_C"/>
    <property type="match status" value="1"/>
</dbReference>
<dbReference type="GO" id="GO:0004563">
    <property type="term" value="F:beta-N-acetylhexosaminidase activity"/>
    <property type="evidence" value="ECO:0007669"/>
    <property type="project" value="UniProtKB-EC"/>
</dbReference>
<dbReference type="InterPro" id="IPR004867">
    <property type="entry name" value="CHB_C_dom"/>
</dbReference>
<dbReference type="EMBL" id="WPIN01000021">
    <property type="protein sequence ID" value="MVM35212.1"/>
    <property type="molecule type" value="Genomic_DNA"/>
</dbReference>
<evidence type="ECO:0000256" key="1">
    <source>
        <dbReference type="ARBA" id="ARBA00001231"/>
    </source>
</evidence>
<feature type="domain" description="Chitobiase/beta-hexosaminidases N-terminal" evidence="10">
    <location>
        <begin position="37"/>
        <end position="189"/>
    </location>
</feature>
<dbReference type="CDD" id="cd02847">
    <property type="entry name" value="E_set_Chitobiase_C"/>
    <property type="match status" value="1"/>
</dbReference>
<evidence type="ECO:0000259" key="10">
    <source>
        <dbReference type="SMART" id="SM01081"/>
    </source>
</evidence>
<evidence type="ECO:0000256" key="6">
    <source>
        <dbReference type="ARBA" id="ARBA00030512"/>
    </source>
</evidence>
<dbReference type="InterPro" id="IPR015882">
    <property type="entry name" value="HEX_bac_N"/>
</dbReference>
<evidence type="ECO:0000313" key="12">
    <source>
        <dbReference type="Proteomes" id="UP000436006"/>
    </source>
</evidence>
<dbReference type="Proteomes" id="UP000436006">
    <property type="component" value="Unassembled WGS sequence"/>
</dbReference>
<evidence type="ECO:0000256" key="9">
    <source>
        <dbReference type="SAM" id="SignalP"/>
    </source>
</evidence>
<dbReference type="InterPro" id="IPR012291">
    <property type="entry name" value="CBM2_carb-bd_dom_sf"/>
</dbReference>
<dbReference type="InterPro" id="IPR008965">
    <property type="entry name" value="CBM2/CBM3_carb-bd_dom_sf"/>
</dbReference>